<dbReference type="AlphaFoldDB" id="A0A381S232"/>
<sequence>MLVNTKAVDANPWASPDDLLLRHDIQILVDSGALNIPISTWPLAWGDIAYNLTKNESEMSLIEITSFQRI</sequence>
<organism evidence="1">
    <name type="scientific">marine metagenome</name>
    <dbReference type="NCBI Taxonomy" id="408172"/>
    <lineage>
        <taxon>unclassified sequences</taxon>
        <taxon>metagenomes</taxon>
        <taxon>ecological metagenomes</taxon>
    </lineage>
</organism>
<gene>
    <name evidence="1" type="ORF">METZ01_LOCUS51030</name>
</gene>
<dbReference type="EMBL" id="UINC01002580">
    <property type="protein sequence ID" value="SUZ98176.1"/>
    <property type="molecule type" value="Genomic_DNA"/>
</dbReference>
<name>A0A381S232_9ZZZZ</name>
<reference evidence="1" key="1">
    <citation type="submission" date="2018-05" db="EMBL/GenBank/DDBJ databases">
        <authorList>
            <person name="Lanie J.A."/>
            <person name="Ng W.-L."/>
            <person name="Kazmierczak K.M."/>
            <person name="Andrzejewski T.M."/>
            <person name="Davidsen T.M."/>
            <person name="Wayne K.J."/>
            <person name="Tettelin H."/>
            <person name="Glass J.I."/>
            <person name="Rusch D."/>
            <person name="Podicherti R."/>
            <person name="Tsui H.-C.T."/>
            <person name="Winkler M.E."/>
        </authorList>
    </citation>
    <scope>NUCLEOTIDE SEQUENCE</scope>
</reference>
<accession>A0A381S232</accession>
<feature type="non-terminal residue" evidence="1">
    <location>
        <position position="70"/>
    </location>
</feature>
<evidence type="ECO:0000313" key="1">
    <source>
        <dbReference type="EMBL" id="SUZ98176.1"/>
    </source>
</evidence>
<dbReference type="Gene3D" id="2.40.160.130">
    <property type="entry name" value="Capsule assembly protein Wzi"/>
    <property type="match status" value="1"/>
</dbReference>
<proteinExistence type="predicted"/>
<dbReference type="InterPro" id="IPR038636">
    <property type="entry name" value="Wzi_sf"/>
</dbReference>
<protein>
    <submittedName>
        <fullName evidence="1">Uncharacterized protein</fullName>
    </submittedName>
</protein>